<dbReference type="EMBL" id="CP112998">
    <property type="protein sequence ID" value="WAC10451.1"/>
    <property type="molecule type" value="Genomic_DNA"/>
</dbReference>
<dbReference type="PANTHER" id="PTHR36558:SF1">
    <property type="entry name" value="RESTRICTION ENDONUCLEASE DOMAIN-CONTAINING PROTEIN-RELATED"/>
    <property type="match status" value="1"/>
</dbReference>
<accession>A0A9E8N9F1</accession>
<keyword evidence="2" id="KW-0255">Endonuclease</keyword>
<evidence type="ECO:0000259" key="1">
    <source>
        <dbReference type="Pfam" id="PF05685"/>
    </source>
</evidence>
<dbReference type="Gene3D" id="3.90.1570.10">
    <property type="entry name" value="tt1808, chain A"/>
    <property type="match status" value="1"/>
</dbReference>
<protein>
    <submittedName>
        <fullName evidence="2">Uma2 family endonuclease</fullName>
    </submittedName>
</protein>
<reference evidence="2" key="1">
    <citation type="submission" date="2022-11" db="EMBL/GenBank/DDBJ databases">
        <title>Dyadobacter pollutisoli sp. nov., isolated from plastic dumped soil.</title>
        <authorList>
            <person name="Kim J.M."/>
            <person name="Kim K.R."/>
            <person name="Lee J.K."/>
            <person name="Hao L."/>
            <person name="Jeon C.O."/>
        </authorList>
    </citation>
    <scope>NUCLEOTIDE SEQUENCE</scope>
    <source>
        <strain evidence="2">U1</strain>
    </source>
</reference>
<evidence type="ECO:0000313" key="3">
    <source>
        <dbReference type="Proteomes" id="UP001164653"/>
    </source>
</evidence>
<dbReference type="KEGG" id="dpf:ON006_22195"/>
<feature type="domain" description="Putative restriction endonuclease" evidence="1">
    <location>
        <begin position="14"/>
        <end position="168"/>
    </location>
</feature>
<proteinExistence type="predicted"/>
<keyword evidence="2" id="KW-0378">Hydrolase</keyword>
<keyword evidence="2" id="KW-0540">Nuclease</keyword>
<dbReference type="RefSeq" id="WP_244824520.1">
    <property type="nucleotide sequence ID" value="NZ_CP112998.1"/>
</dbReference>
<dbReference type="CDD" id="cd06260">
    <property type="entry name" value="DUF820-like"/>
    <property type="match status" value="1"/>
</dbReference>
<evidence type="ECO:0000313" key="2">
    <source>
        <dbReference type="EMBL" id="WAC10451.1"/>
    </source>
</evidence>
<keyword evidence="3" id="KW-1185">Reference proteome</keyword>
<gene>
    <name evidence="2" type="ORF">ON006_22195</name>
</gene>
<dbReference type="Proteomes" id="UP001164653">
    <property type="component" value="Chromosome"/>
</dbReference>
<sequence>MGHPQVSEQKYSVAEYLEMEEKSEIRHEYYDGDIYAMAGTTMNHNRIVGRIRNLMERNFLPAGCDVFAENVKVEAIPNFYYPYPDVIVTCSPEDINGTYIVKNPVILVEVLSKSSASYDREFKLRRYKSIPSLQYYLLVSQNEYYVELFTRTEQKDIWTYQTFDNVNDVIRFERMNFEIQVSLIYENIKFSAEEEWV</sequence>
<dbReference type="InterPro" id="IPR012296">
    <property type="entry name" value="Nuclease_put_TT1808"/>
</dbReference>
<dbReference type="InterPro" id="IPR011335">
    <property type="entry name" value="Restrct_endonuc-II-like"/>
</dbReference>
<dbReference type="PANTHER" id="PTHR36558">
    <property type="entry name" value="GLR1098 PROTEIN"/>
    <property type="match status" value="1"/>
</dbReference>
<dbReference type="AlphaFoldDB" id="A0A9E8N9F1"/>
<dbReference type="Pfam" id="PF05685">
    <property type="entry name" value="Uma2"/>
    <property type="match status" value="1"/>
</dbReference>
<dbReference type="InterPro" id="IPR008538">
    <property type="entry name" value="Uma2"/>
</dbReference>
<name>A0A9E8N9F1_9BACT</name>
<dbReference type="SUPFAM" id="SSF52980">
    <property type="entry name" value="Restriction endonuclease-like"/>
    <property type="match status" value="1"/>
</dbReference>
<organism evidence="2 3">
    <name type="scientific">Dyadobacter pollutisoli</name>
    <dbReference type="NCBI Taxonomy" id="2910158"/>
    <lineage>
        <taxon>Bacteria</taxon>
        <taxon>Pseudomonadati</taxon>
        <taxon>Bacteroidota</taxon>
        <taxon>Cytophagia</taxon>
        <taxon>Cytophagales</taxon>
        <taxon>Spirosomataceae</taxon>
        <taxon>Dyadobacter</taxon>
    </lineage>
</organism>
<dbReference type="GO" id="GO:0004519">
    <property type="term" value="F:endonuclease activity"/>
    <property type="evidence" value="ECO:0007669"/>
    <property type="project" value="UniProtKB-KW"/>
</dbReference>